<gene>
    <name evidence="1" type="ORF">FBZ89_12638</name>
</gene>
<dbReference type="AlphaFoldDB" id="A0A560ESA8"/>
<proteinExistence type="predicted"/>
<comment type="caution">
    <text evidence="1">The sequence shown here is derived from an EMBL/GenBank/DDBJ whole genome shotgun (WGS) entry which is preliminary data.</text>
</comment>
<evidence type="ECO:0000313" key="2">
    <source>
        <dbReference type="Proteomes" id="UP000319859"/>
    </source>
</evidence>
<sequence>MDWFERLMGFPETTYAETRGRLSIEDGALRSQVNGRTFGIGNLEVVSLEALRQRVAANHGAPGRLTVRTISRVRKNPSV</sequence>
<protein>
    <submittedName>
        <fullName evidence="1">Uncharacterized protein</fullName>
    </submittedName>
</protein>
<dbReference type="Proteomes" id="UP000319859">
    <property type="component" value="Unassembled WGS sequence"/>
</dbReference>
<organism evidence="1 2">
    <name type="scientific">Nitrospirillum amazonense</name>
    <dbReference type="NCBI Taxonomy" id="28077"/>
    <lineage>
        <taxon>Bacteria</taxon>
        <taxon>Pseudomonadati</taxon>
        <taxon>Pseudomonadota</taxon>
        <taxon>Alphaproteobacteria</taxon>
        <taxon>Rhodospirillales</taxon>
        <taxon>Azospirillaceae</taxon>
        <taxon>Nitrospirillum</taxon>
    </lineage>
</organism>
<dbReference type="RefSeq" id="WP_145753668.1">
    <property type="nucleotide sequence ID" value="NZ_VITN01000026.1"/>
</dbReference>
<accession>A0A560ESA8</accession>
<evidence type="ECO:0000313" key="1">
    <source>
        <dbReference type="EMBL" id="TWB12260.1"/>
    </source>
</evidence>
<name>A0A560ESA8_9PROT</name>
<dbReference type="EMBL" id="VITN01000026">
    <property type="protein sequence ID" value="TWB12260.1"/>
    <property type="molecule type" value="Genomic_DNA"/>
</dbReference>
<reference evidence="1 2" key="1">
    <citation type="submission" date="2019-06" db="EMBL/GenBank/DDBJ databases">
        <title>Genomic Encyclopedia of Type Strains, Phase IV (KMG-V): Genome sequencing to study the core and pangenomes of soil and plant-associated prokaryotes.</title>
        <authorList>
            <person name="Whitman W."/>
        </authorList>
    </citation>
    <scope>NUCLEOTIDE SEQUENCE [LARGE SCALE GENOMIC DNA]</scope>
    <source>
        <strain evidence="1 2">BR 11880</strain>
    </source>
</reference>